<gene>
    <name evidence="1" type="ORF">Q5741_13680</name>
</gene>
<evidence type="ECO:0000313" key="2">
    <source>
        <dbReference type="Proteomes" id="UP001240171"/>
    </source>
</evidence>
<name>A0ABT9CDW3_9BACL</name>
<dbReference type="RefSeq" id="WP_305024667.1">
    <property type="nucleotide sequence ID" value="NZ_JAUQTB010000007.1"/>
</dbReference>
<organism evidence="1 2">
    <name type="scientific">Paenibacillus lacisoli</name>
    <dbReference type="NCBI Taxonomy" id="3064525"/>
    <lineage>
        <taxon>Bacteria</taxon>
        <taxon>Bacillati</taxon>
        <taxon>Bacillota</taxon>
        <taxon>Bacilli</taxon>
        <taxon>Bacillales</taxon>
        <taxon>Paenibacillaceae</taxon>
        <taxon>Paenibacillus</taxon>
    </lineage>
</organism>
<comment type="caution">
    <text evidence="1">The sequence shown here is derived from an EMBL/GenBank/DDBJ whole genome shotgun (WGS) entry which is preliminary data.</text>
</comment>
<dbReference type="Proteomes" id="UP001240171">
    <property type="component" value="Unassembled WGS sequence"/>
</dbReference>
<sequence length="44" mass="4967">MRLGKPMESSRKSRLWGALILFLVLVPAAYDFSLGFMNGWKAAH</sequence>
<keyword evidence="2" id="KW-1185">Reference proteome</keyword>
<reference evidence="1 2" key="1">
    <citation type="submission" date="2023-07" db="EMBL/GenBank/DDBJ databases">
        <title>Paenibacillus sp. JX-17 nov. isolated from soil.</title>
        <authorList>
            <person name="Wan Y."/>
            <person name="Liu B."/>
        </authorList>
    </citation>
    <scope>NUCLEOTIDE SEQUENCE [LARGE SCALE GENOMIC DNA]</scope>
    <source>
        <strain evidence="1 2">JX-17</strain>
    </source>
</reference>
<protein>
    <submittedName>
        <fullName evidence="1">Uncharacterized protein</fullName>
    </submittedName>
</protein>
<proteinExistence type="predicted"/>
<accession>A0ABT9CDW3</accession>
<evidence type="ECO:0000313" key="1">
    <source>
        <dbReference type="EMBL" id="MDO7907457.1"/>
    </source>
</evidence>
<dbReference type="EMBL" id="JAUQTB010000007">
    <property type="protein sequence ID" value="MDO7907457.1"/>
    <property type="molecule type" value="Genomic_DNA"/>
</dbReference>